<evidence type="ECO:0000259" key="5">
    <source>
        <dbReference type="Pfam" id="PF22178"/>
    </source>
</evidence>
<evidence type="ECO:0000256" key="1">
    <source>
        <dbReference type="ARBA" id="ARBA00005558"/>
    </source>
</evidence>
<organism evidence="6 7">
    <name type="scientific">Paenalcaligenes hermetiae</name>
    <dbReference type="NCBI Taxonomy" id="1157987"/>
    <lineage>
        <taxon>Bacteria</taxon>
        <taxon>Pseudomonadati</taxon>
        <taxon>Pseudomonadota</taxon>
        <taxon>Betaproteobacteria</taxon>
        <taxon>Burkholderiales</taxon>
        <taxon>Alcaligenaceae</taxon>
        <taxon>Paenalcaligenes</taxon>
    </lineage>
</organism>
<evidence type="ECO:0000313" key="7">
    <source>
        <dbReference type="Proteomes" id="UP001500227"/>
    </source>
</evidence>
<feature type="coiled-coil region" evidence="2">
    <location>
        <begin position="532"/>
        <end position="584"/>
    </location>
</feature>
<dbReference type="Gene3D" id="2.30.110.50">
    <property type="match status" value="1"/>
</dbReference>
<reference evidence="7" key="1">
    <citation type="journal article" date="2019" name="Int. J. Syst. Evol. Microbiol.">
        <title>The Global Catalogue of Microorganisms (GCM) 10K type strain sequencing project: providing services to taxonomists for standard genome sequencing and annotation.</title>
        <authorList>
            <consortium name="The Broad Institute Genomics Platform"/>
            <consortium name="The Broad Institute Genome Sequencing Center for Infectious Disease"/>
            <person name="Wu L."/>
            <person name="Ma J."/>
        </authorList>
    </citation>
    <scope>NUCLEOTIDE SEQUENCE [LARGE SCALE GENOMIC DNA]</scope>
    <source>
        <strain evidence="7">JCM 18423</strain>
    </source>
</reference>
<dbReference type="InterPro" id="IPR054030">
    <property type="entry name" value="Gp5_Vgr_C"/>
</dbReference>
<dbReference type="Pfam" id="PF05954">
    <property type="entry name" value="Phage_GPD"/>
    <property type="match status" value="1"/>
</dbReference>
<dbReference type="Pfam" id="PF04717">
    <property type="entry name" value="Phage_base_V"/>
    <property type="match status" value="1"/>
</dbReference>
<dbReference type="InterPro" id="IPR017847">
    <property type="entry name" value="T6SS_RhsGE_Vgr_subset"/>
</dbReference>
<proteinExistence type="inferred from homology"/>
<gene>
    <name evidence="6" type="ORF">GCM10023337_21240</name>
</gene>
<dbReference type="EMBL" id="BAABKD010000011">
    <property type="protein sequence ID" value="GAA5093004.1"/>
    <property type="molecule type" value="Genomic_DNA"/>
</dbReference>
<dbReference type="NCBIfam" id="TIGR03361">
    <property type="entry name" value="VI_Rhs_Vgr"/>
    <property type="match status" value="1"/>
</dbReference>
<comment type="caution">
    <text evidence="6">The sequence shown here is derived from an EMBL/GenBank/DDBJ whole genome shotgun (WGS) entry which is preliminary data.</text>
</comment>
<sequence>MQRIVVAHSPFGSSLLFKRLEGTEALSTVFDFDVELVSEDASLDARQILGKGLGLAIEVDSGQTRYLHGEVVRFSYIGQELGGPRLARYRLQLRPWLWYLGRNRDCKIYQNQSVVEILDEVLGSYPGYQYRKQLSGSYANYEFCVQYEESDLDFIQRLMEQEGIYYYIEHQADHHVVVLCDDVSAHEMLPHQSNIAYYPEDSNVLATEQAIYAWRSHQQLQGVEYVVDDYDFTKSAASLRQQRRVPYSITQANREIYDWQAGYADPDQGEHYVRVRVEQAQSAASLIEGESNVRALAPGYFFHLKQSPRQQDCQDYLLVAVRYELSEAGYYSGDATGEGRYLLTFSAQPADIPYRAPFVTPKPKTNGPQTAIVTGPAGAEIYTDKFQRVKVLFRWDRYGLANEQSSCWIRVSNDSAGAGFGSVVPPRVGQEVVVDFIGGNPDRPVIIGRVYNDQQMPAFTPSPTQSGFVSRSFGGGGAANANHLIFDDAAGAELVHLHAERNAKNTTEMNYDQQVGVDHHLQVGNNHQIEIGNNLMTVIKAMEQRLVQAEQRIQVNSNALHQYDSNFEQRISGMEERVTEAEQRIRVNSHAIHQYQGNLDSEIVGNETKRVKSNHHLEVDGAASNQQQSLTCLVSQDSKETVQGNKDTTVQGTFWHRAKELVEITESKKFTVKPYSMGVTGMSVSGTLVSASATLASASATGVSASYKGHEIKTKRTKEDIAAKERSIRLSEIRSEVLVRSMIGVKKKQAGMQREMSGLKNSMSALDSRTNGLTSVN</sequence>
<evidence type="ECO:0000256" key="3">
    <source>
        <dbReference type="SAM" id="MobiDB-lite"/>
    </source>
</evidence>
<dbReference type="Proteomes" id="UP001500227">
    <property type="component" value="Unassembled WGS sequence"/>
</dbReference>
<dbReference type="Pfam" id="PF22178">
    <property type="entry name" value="Gp5_trimer_C"/>
    <property type="match status" value="1"/>
</dbReference>
<dbReference type="RefSeq" id="WP_345371689.1">
    <property type="nucleotide sequence ID" value="NZ_BAABKD010000011.1"/>
</dbReference>
<feature type="domain" description="Gp5/Type VI secretion system Vgr protein OB-fold" evidence="4">
    <location>
        <begin position="384"/>
        <end position="451"/>
    </location>
</feature>
<dbReference type="InterPro" id="IPR037026">
    <property type="entry name" value="Vgr_OB-fold_dom_sf"/>
</dbReference>
<keyword evidence="2" id="KW-0175">Coiled coil</keyword>
<dbReference type="Gene3D" id="3.55.50.10">
    <property type="entry name" value="Baseplate protein-like domains"/>
    <property type="match status" value="1"/>
</dbReference>
<comment type="similarity">
    <text evidence="1">Belongs to the VgrG protein family.</text>
</comment>
<keyword evidence="7" id="KW-1185">Reference proteome</keyword>
<feature type="compositionally biased region" description="Polar residues" evidence="3">
    <location>
        <begin position="759"/>
        <end position="777"/>
    </location>
</feature>
<dbReference type="InterPro" id="IPR006533">
    <property type="entry name" value="T6SS_Vgr_RhsGE"/>
</dbReference>
<dbReference type="SUPFAM" id="SSF69255">
    <property type="entry name" value="gp5 N-terminal domain-like"/>
    <property type="match status" value="1"/>
</dbReference>
<feature type="region of interest" description="Disordered" evidence="3">
    <location>
        <begin position="750"/>
        <end position="777"/>
    </location>
</feature>
<name>A0ABP9M8N6_9BURK</name>
<evidence type="ECO:0000256" key="2">
    <source>
        <dbReference type="SAM" id="Coils"/>
    </source>
</evidence>
<evidence type="ECO:0000259" key="4">
    <source>
        <dbReference type="Pfam" id="PF04717"/>
    </source>
</evidence>
<dbReference type="Gene3D" id="4.10.220.110">
    <property type="match status" value="1"/>
</dbReference>
<dbReference type="NCBIfam" id="TIGR01646">
    <property type="entry name" value="vgr_GE"/>
    <property type="match status" value="1"/>
</dbReference>
<evidence type="ECO:0000313" key="6">
    <source>
        <dbReference type="EMBL" id="GAA5093004.1"/>
    </source>
</evidence>
<dbReference type="InterPro" id="IPR006531">
    <property type="entry name" value="Gp5/Vgr_OB"/>
</dbReference>
<protein>
    <submittedName>
        <fullName evidence="6">Type VI secretion system tip protein VgrG</fullName>
    </submittedName>
</protein>
<dbReference type="SUPFAM" id="SSF69279">
    <property type="entry name" value="Phage tail proteins"/>
    <property type="match status" value="2"/>
</dbReference>
<feature type="domain" description="Gp5/Type VI secretion system Vgr C-terminal trimerisation" evidence="5">
    <location>
        <begin position="466"/>
        <end position="575"/>
    </location>
</feature>
<dbReference type="Gene3D" id="2.40.50.230">
    <property type="entry name" value="Gp5 N-terminal domain"/>
    <property type="match status" value="1"/>
</dbReference>
<accession>A0ABP9M8N6</accession>
<dbReference type="SUPFAM" id="SSF69349">
    <property type="entry name" value="Phage fibre proteins"/>
    <property type="match status" value="1"/>
</dbReference>